<dbReference type="InterPro" id="IPR036390">
    <property type="entry name" value="WH_DNA-bd_sf"/>
</dbReference>
<keyword evidence="2" id="KW-1185">Reference proteome</keyword>
<name>A0A3N9P272_9BACL</name>
<dbReference type="RefSeq" id="WP_124697281.1">
    <property type="nucleotide sequence ID" value="NZ_JBHUFE010000036.1"/>
</dbReference>
<dbReference type="Proteomes" id="UP000282529">
    <property type="component" value="Unassembled WGS sequence"/>
</dbReference>
<evidence type="ECO:0008006" key="3">
    <source>
        <dbReference type="Google" id="ProtNLM"/>
    </source>
</evidence>
<proteinExistence type="predicted"/>
<gene>
    <name evidence="1" type="ORF">EH198_19995</name>
</gene>
<protein>
    <recommendedName>
        <fullName evidence="3">MarR family transcriptional regulator</fullName>
    </recommendedName>
</protein>
<dbReference type="InterPro" id="IPR036388">
    <property type="entry name" value="WH-like_DNA-bd_sf"/>
</dbReference>
<dbReference type="EMBL" id="RQPI01000015">
    <property type="protein sequence ID" value="RQW09174.1"/>
    <property type="molecule type" value="Genomic_DNA"/>
</dbReference>
<organism evidence="1 2">
    <name type="scientific">Paenibacillus rhizophilus</name>
    <dbReference type="NCBI Taxonomy" id="1850366"/>
    <lineage>
        <taxon>Bacteria</taxon>
        <taxon>Bacillati</taxon>
        <taxon>Bacillota</taxon>
        <taxon>Bacilli</taxon>
        <taxon>Bacillales</taxon>
        <taxon>Paenibacillaceae</taxon>
        <taxon>Paenibacillus</taxon>
    </lineage>
</organism>
<accession>A0A3N9P272</accession>
<evidence type="ECO:0000313" key="1">
    <source>
        <dbReference type="EMBL" id="RQW09174.1"/>
    </source>
</evidence>
<reference evidence="1 2" key="1">
    <citation type="submission" date="2018-11" db="EMBL/GenBank/DDBJ databases">
        <title>Genome sequence of strain 7197.</title>
        <authorList>
            <person name="Gao J."/>
            <person name="Sun J."/>
        </authorList>
    </citation>
    <scope>NUCLEOTIDE SEQUENCE [LARGE SCALE GENOMIC DNA]</scope>
    <source>
        <strain evidence="1 2">7197</strain>
    </source>
</reference>
<evidence type="ECO:0000313" key="2">
    <source>
        <dbReference type="Proteomes" id="UP000282529"/>
    </source>
</evidence>
<comment type="caution">
    <text evidence="1">The sequence shown here is derived from an EMBL/GenBank/DDBJ whole genome shotgun (WGS) entry which is preliminary data.</text>
</comment>
<dbReference type="AlphaFoldDB" id="A0A3N9P272"/>
<dbReference type="OrthoDB" id="2314798at2"/>
<sequence length="65" mass="7281">MTKRADLKDKRVHFVELSPSGIELMDESSARLEQLIAGRFAHLNPEETAEVTQALDLLSEMLLGE</sequence>
<dbReference type="Gene3D" id="1.10.10.10">
    <property type="entry name" value="Winged helix-like DNA-binding domain superfamily/Winged helix DNA-binding domain"/>
    <property type="match status" value="1"/>
</dbReference>
<dbReference type="SUPFAM" id="SSF46785">
    <property type="entry name" value="Winged helix' DNA-binding domain"/>
    <property type="match status" value="1"/>
</dbReference>